<sequence>MIKHDKEADFNLKSLIIKGLEISPDCFVVMQGEENKILYCNHTFADIFGSTNDQLVGVTNKTLLKQAWQTKRGINIETQDFDEWMARVNELHKVKEVNQFETDLTDGRWFRMTRMNLEQDIKIYFGVDITELKKLQHDLEIAVQQIERLANTDALTNISNRRFFEVISEKKFAIAKRYHKDFSVMLLDIDHFKKVNDNYGHEGGDDVLKALARMCTDMVRNTDTLCRIGGEEFVVLLPETNLKKAYILAERIRLAINKHDFYIVNLKCTVGISVSIGVSAIKEEDENVRDILNRADAALYMAKKVGRNRAISKKE</sequence>
<evidence type="ECO:0000256" key="2">
    <source>
        <dbReference type="ARBA" id="ARBA00034247"/>
    </source>
</evidence>
<dbReference type="InterPro" id="IPR029787">
    <property type="entry name" value="Nucleotide_cyclase"/>
</dbReference>
<name>A0ABQ6E1K3_9GAMM</name>
<proteinExistence type="predicted"/>
<dbReference type="RefSeq" id="WP_284204402.1">
    <property type="nucleotide sequence ID" value="NZ_BSPQ01000013.1"/>
</dbReference>
<evidence type="ECO:0000256" key="1">
    <source>
        <dbReference type="ARBA" id="ARBA00012528"/>
    </source>
</evidence>
<keyword evidence="5" id="KW-1185">Reference proteome</keyword>
<dbReference type="Pfam" id="PF00990">
    <property type="entry name" value="GGDEF"/>
    <property type="match status" value="1"/>
</dbReference>
<dbReference type="EMBL" id="BSPQ01000013">
    <property type="protein sequence ID" value="GLS91278.1"/>
    <property type="molecule type" value="Genomic_DNA"/>
</dbReference>
<dbReference type="InterPro" id="IPR000160">
    <property type="entry name" value="GGDEF_dom"/>
</dbReference>
<dbReference type="SUPFAM" id="SSF55073">
    <property type="entry name" value="Nucleotide cyclase"/>
    <property type="match status" value="1"/>
</dbReference>
<dbReference type="InterPro" id="IPR035965">
    <property type="entry name" value="PAS-like_dom_sf"/>
</dbReference>
<dbReference type="Proteomes" id="UP001157353">
    <property type="component" value="Unassembled WGS sequence"/>
</dbReference>
<gene>
    <name evidence="4" type="ORF">GCM10007916_23470</name>
</gene>
<dbReference type="PROSITE" id="PS50887">
    <property type="entry name" value="GGDEF"/>
    <property type="match status" value="1"/>
</dbReference>
<dbReference type="InterPro" id="IPR043128">
    <property type="entry name" value="Rev_trsase/Diguanyl_cyclase"/>
</dbReference>
<evidence type="ECO:0000259" key="3">
    <source>
        <dbReference type="PROSITE" id="PS50887"/>
    </source>
</evidence>
<dbReference type="SMART" id="SM00267">
    <property type="entry name" value="GGDEF"/>
    <property type="match status" value="1"/>
</dbReference>
<protein>
    <recommendedName>
        <fullName evidence="1">diguanylate cyclase</fullName>
        <ecNumber evidence="1">2.7.7.65</ecNumber>
    </recommendedName>
</protein>
<evidence type="ECO:0000313" key="5">
    <source>
        <dbReference type="Proteomes" id="UP001157353"/>
    </source>
</evidence>
<dbReference type="CDD" id="cd01949">
    <property type="entry name" value="GGDEF"/>
    <property type="match status" value="1"/>
</dbReference>
<dbReference type="PANTHER" id="PTHR45138:SF9">
    <property type="entry name" value="DIGUANYLATE CYCLASE DGCM-RELATED"/>
    <property type="match status" value="1"/>
</dbReference>
<dbReference type="SUPFAM" id="SSF55785">
    <property type="entry name" value="PYP-like sensor domain (PAS domain)"/>
    <property type="match status" value="1"/>
</dbReference>
<evidence type="ECO:0000313" key="4">
    <source>
        <dbReference type="EMBL" id="GLS91278.1"/>
    </source>
</evidence>
<comment type="catalytic activity">
    <reaction evidence="2">
        <text>2 GTP = 3',3'-c-di-GMP + 2 diphosphate</text>
        <dbReference type="Rhea" id="RHEA:24898"/>
        <dbReference type="ChEBI" id="CHEBI:33019"/>
        <dbReference type="ChEBI" id="CHEBI:37565"/>
        <dbReference type="ChEBI" id="CHEBI:58805"/>
        <dbReference type="EC" id="2.7.7.65"/>
    </reaction>
</comment>
<accession>A0ABQ6E1K3</accession>
<dbReference type="NCBIfam" id="TIGR00254">
    <property type="entry name" value="GGDEF"/>
    <property type="match status" value="1"/>
</dbReference>
<reference evidence="5" key="1">
    <citation type="journal article" date="2019" name="Int. J. Syst. Evol. Microbiol.">
        <title>The Global Catalogue of Microorganisms (GCM) 10K type strain sequencing project: providing services to taxonomists for standard genome sequencing and annotation.</title>
        <authorList>
            <consortium name="The Broad Institute Genomics Platform"/>
            <consortium name="The Broad Institute Genome Sequencing Center for Infectious Disease"/>
            <person name="Wu L."/>
            <person name="Ma J."/>
        </authorList>
    </citation>
    <scope>NUCLEOTIDE SEQUENCE [LARGE SCALE GENOMIC DNA]</scope>
    <source>
        <strain evidence="5">NBRC 103166</strain>
    </source>
</reference>
<dbReference type="InterPro" id="IPR000014">
    <property type="entry name" value="PAS"/>
</dbReference>
<dbReference type="InterPro" id="IPR050469">
    <property type="entry name" value="Diguanylate_Cyclase"/>
</dbReference>
<dbReference type="Gene3D" id="3.30.70.270">
    <property type="match status" value="1"/>
</dbReference>
<dbReference type="CDD" id="cd00130">
    <property type="entry name" value="PAS"/>
    <property type="match status" value="1"/>
</dbReference>
<dbReference type="PANTHER" id="PTHR45138">
    <property type="entry name" value="REGULATORY COMPONENTS OF SENSORY TRANSDUCTION SYSTEM"/>
    <property type="match status" value="1"/>
</dbReference>
<organism evidence="4 5">
    <name type="scientific">Psychromonas marina</name>
    <dbReference type="NCBI Taxonomy" id="88364"/>
    <lineage>
        <taxon>Bacteria</taxon>
        <taxon>Pseudomonadati</taxon>
        <taxon>Pseudomonadota</taxon>
        <taxon>Gammaproteobacteria</taxon>
        <taxon>Alteromonadales</taxon>
        <taxon>Psychromonadaceae</taxon>
        <taxon>Psychromonas</taxon>
    </lineage>
</organism>
<comment type="caution">
    <text evidence="4">The sequence shown here is derived from an EMBL/GenBank/DDBJ whole genome shotgun (WGS) entry which is preliminary data.</text>
</comment>
<feature type="domain" description="GGDEF" evidence="3">
    <location>
        <begin position="180"/>
        <end position="315"/>
    </location>
</feature>
<dbReference type="EC" id="2.7.7.65" evidence="1"/>
<dbReference type="Gene3D" id="3.30.450.20">
    <property type="entry name" value="PAS domain"/>
    <property type="match status" value="1"/>
</dbReference>